<evidence type="ECO:0000313" key="1">
    <source>
        <dbReference type="EMBL" id="EIY89584.1"/>
    </source>
</evidence>
<accession>A0A0E2AJ61</accession>
<evidence type="ECO:0000313" key="2">
    <source>
        <dbReference type="Proteomes" id="UP000003879"/>
    </source>
</evidence>
<dbReference type="InterPro" id="IPR026408">
    <property type="entry name" value="GG_sam_targ_CFB"/>
</dbReference>
<organism evidence="1 2">
    <name type="scientific">Bacteroides fragilis CL07T12C05</name>
    <dbReference type="NCBI Taxonomy" id="997883"/>
    <lineage>
        <taxon>Bacteria</taxon>
        <taxon>Pseudomonadati</taxon>
        <taxon>Bacteroidota</taxon>
        <taxon>Bacteroidia</taxon>
        <taxon>Bacteroidales</taxon>
        <taxon>Bacteroidaceae</taxon>
        <taxon>Bacteroides</taxon>
    </lineage>
</organism>
<evidence type="ECO:0008006" key="3">
    <source>
        <dbReference type="Google" id="ProtNLM"/>
    </source>
</evidence>
<dbReference type="Proteomes" id="UP000003879">
    <property type="component" value="Unassembled WGS sequence"/>
</dbReference>
<dbReference type="EMBL" id="AGXN01000025">
    <property type="protein sequence ID" value="EIY89584.1"/>
    <property type="molecule type" value="Genomic_DNA"/>
</dbReference>
<dbReference type="RefSeq" id="WP_005791224.1">
    <property type="nucleotide sequence ID" value="NZ_JH724218.1"/>
</dbReference>
<name>A0A0E2AJ61_BACFG</name>
<gene>
    <name evidence="1" type="ORF">HMPREF1056_04215</name>
</gene>
<proteinExistence type="predicted"/>
<reference evidence="1 2" key="1">
    <citation type="submission" date="2012-02" db="EMBL/GenBank/DDBJ databases">
        <title>The Genome Sequence of Bacteroides fragilis CL07T12C05.</title>
        <authorList>
            <consortium name="The Broad Institute Genome Sequencing Platform"/>
            <person name="Earl A."/>
            <person name="Ward D."/>
            <person name="Feldgarden M."/>
            <person name="Gevers D."/>
            <person name="Zitomersky N.L."/>
            <person name="Coyne M.J."/>
            <person name="Comstock L.E."/>
            <person name="Young S.K."/>
            <person name="Zeng Q."/>
            <person name="Gargeya S."/>
            <person name="Fitzgerald M."/>
            <person name="Haas B."/>
            <person name="Abouelleil A."/>
            <person name="Alvarado L."/>
            <person name="Arachchi H.M."/>
            <person name="Berlin A."/>
            <person name="Chapman S.B."/>
            <person name="Gearin G."/>
            <person name="Goldberg J."/>
            <person name="Griggs A."/>
            <person name="Gujja S."/>
            <person name="Hansen M."/>
            <person name="Heiman D."/>
            <person name="Howarth C."/>
            <person name="Larimer J."/>
            <person name="Lui A."/>
            <person name="MacDonald P.J.P."/>
            <person name="McCowen C."/>
            <person name="Montmayeur A."/>
            <person name="Murphy C."/>
            <person name="Neiman D."/>
            <person name="Pearson M."/>
            <person name="Priest M."/>
            <person name="Roberts A."/>
            <person name="Saif S."/>
            <person name="Shea T."/>
            <person name="Sisk P."/>
            <person name="Stolte C."/>
            <person name="Sykes S."/>
            <person name="Wortman J."/>
            <person name="Nusbaum C."/>
            <person name="Birren B."/>
        </authorList>
    </citation>
    <scope>NUCLEOTIDE SEQUENCE [LARGE SCALE GENOMIC DNA]</scope>
    <source>
        <strain evidence="1 2">CL07T12C05</strain>
    </source>
</reference>
<comment type="caution">
    <text evidence="1">The sequence shown here is derived from an EMBL/GenBank/DDBJ whole genome shotgun (WGS) entry which is preliminary data.</text>
</comment>
<sequence length="73" mass="7768">MRKLSEIKLGQLNKVELSERELNRLLGGSNCCICHNRGSATLQMNYDANIKGGVSGLIPGDGGYGVPNGSFSK</sequence>
<dbReference type="AlphaFoldDB" id="A0A0E2AJ61"/>
<dbReference type="HOGENOM" id="CLU_183862_0_0_10"/>
<protein>
    <recommendedName>
        <fullName evidence="3">Natural product, GG-Bacteroidales family domain protein</fullName>
    </recommendedName>
</protein>
<dbReference type="NCBIfam" id="TIGR04149">
    <property type="entry name" value="GG_sam_targ_CFB"/>
    <property type="match status" value="1"/>
</dbReference>